<evidence type="ECO:0008006" key="7">
    <source>
        <dbReference type="Google" id="ProtNLM"/>
    </source>
</evidence>
<dbReference type="EMBL" id="VVIM01000007">
    <property type="protein sequence ID" value="KAB0797008.1"/>
    <property type="molecule type" value="Genomic_DNA"/>
</dbReference>
<organism evidence="4">
    <name type="scientific">Photinus pyralis</name>
    <name type="common">Common eastern firefly</name>
    <name type="synonym">Lampyris pyralis</name>
    <dbReference type="NCBI Taxonomy" id="7054"/>
    <lineage>
        <taxon>Eukaryota</taxon>
        <taxon>Metazoa</taxon>
        <taxon>Ecdysozoa</taxon>
        <taxon>Arthropoda</taxon>
        <taxon>Hexapoda</taxon>
        <taxon>Insecta</taxon>
        <taxon>Pterygota</taxon>
        <taxon>Neoptera</taxon>
        <taxon>Endopterygota</taxon>
        <taxon>Coleoptera</taxon>
        <taxon>Polyphaga</taxon>
        <taxon>Elateriformia</taxon>
        <taxon>Elateroidea</taxon>
        <taxon>Lampyridae</taxon>
        <taxon>Lampyrinae</taxon>
        <taxon>Photinus</taxon>
    </lineage>
</organism>
<accession>A0A1Y1L5P7</accession>
<dbReference type="SUPFAM" id="SSF52058">
    <property type="entry name" value="L domain-like"/>
    <property type="match status" value="1"/>
</dbReference>
<dbReference type="EMBL" id="GEZM01066782">
    <property type="protein sequence ID" value="JAV67700.1"/>
    <property type="molecule type" value="Transcribed_RNA"/>
</dbReference>
<dbReference type="OrthoDB" id="2013775at2759"/>
<gene>
    <name evidence="5" type="ORF">PPYR_11069</name>
</gene>
<sequence length="584" mass="65694">MRLALFLAQLVLAFEVAWTACTTENPYGVYNVYCTKITSFDDVPLEFRIPSVFDLFINGSTISLKRTKSLQGIANLHIHSSDITSLEPEFFDSASSLRELKIENCTVSNIQPFPVAKLSFLRVYNSKIGATPNKLLHNLKDLVLFTTSGNAWPSLTNFPDNFFKDLPLSVITLENADIYSLQGLSFKTLKKLHYLELQNNQLSSLPANLFQDLSELVNLNLSHNDFRKFDEKAFKGLPVLKTLSLAHNKLGDASKTWFTPLRSLLALDLSYNNIWKCDLILKNLTILNLSYNNFSKIASEAFVGLPKLSELDLSHNSIQNLSLQAFKGLTELRVLKLGHNKLQVIDGRVFGHFRSLNVLSMEYNQITNVSQAGFDSLKTLWNLDLTGNKLTRLGNIFHKISTLEELHLSNTSLVSLDSGSFQGLTRLQKLDLSQNSLRSIPGGVFQNLDSLEELNLSKVGFTKLDAATFGKLDMLLRLNLEGNALEELPLGIFDGVKLESLSLKGNLIKNISRNVLERQTKLKEINFENTPIYDLNATDVLPNLRYLLLNGTKYESHGVVDLKSRQFHKTSRGIWESTCSFPYC</sequence>
<evidence type="ECO:0000256" key="2">
    <source>
        <dbReference type="ARBA" id="ARBA00022737"/>
    </source>
</evidence>
<dbReference type="Pfam" id="PF00560">
    <property type="entry name" value="LRR_1"/>
    <property type="match status" value="1"/>
</dbReference>
<dbReference type="SMART" id="SM00369">
    <property type="entry name" value="LRR_TYP"/>
    <property type="match status" value="13"/>
</dbReference>
<reference evidence="4" key="1">
    <citation type="journal article" date="2016" name="Sci. Rep.">
        <title>Molecular characterization of firefly nuptial gifts: a multi-omics approach sheds light on postcopulatory sexual selection.</title>
        <authorList>
            <person name="Al-Wathiqui N."/>
            <person name="Fallon T.R."/>
            <person name="South A."/>
            <person name="Weng J.K."/>
            <person name="Lewis S.M."/>
        </authorList>
    </citation>
    <scope>NUCLEOTIDE SEQUENCE</scope>
</reference>
<dbReference type="Proteomes" id="UP000327044">
    <property type="component" value="Unassembled WGS sequence"/>
</dbReference>
<dbReference type="PROSITE" id="PS51450">
    <property type="entry name" value="LRR"/>
    <property type="match status" value="4"/>
</dbReference>
<evidence type="ECO:0000256" key="3">
    <source>
        <dbReference type="SAM" id="SignalP"/>
    </source>
</evidence>
<dbReference type="PANTHER" id="PTHR45712:SF22">
    <property type="entry name" value="INSULIN-LIKE GROWTH FACTOR-BINDING PROTEIN COMPLEX ACID LABILE SUBUNIT"/>
    <property type="match status" value="1"/>
</dbReference>
<evidence type="ECO:0000313" key="5">
    <source>
        <dbReference type="EMBL" id="KAB0797008.1"/>
    </source>
</evidence>
<dbReference type="InterPro" id="IPR050333">
    <property type="entry name" value="SLRP"/>
</dbReference>
<protein>
    <recommendedName>
        <fullName evidence="7">LRRCT domain-containing protein</fullName>
    </recommendedName>
</protein>
<dbReference type="InterPro" id="IPR001611">
    <property type="entry name" value="Leu-rich_rpt"/>
</dbReference>
<dbReference type="InterPro" id="IPR032675">
    <property type="entry name" value="LRR_dom_sf"/>
</dbReference>
<dbReference type="Gene3D" id="3.80.10.10">
    <property type="entry name" value="Ribonuclease Inhibitor"/>
    <property type="match status" value="4"/>
</dbReference>
<dbReference type="PRINTS" id="PR00019">
    <property type="entry name" value="LEURICHRPT"/>
</dbReference>
<keyword evidence="1" id="KW-0433">Leucine-rich repeat</keyword>
<dbReference type="SMART" id="SM00365">
    <property type="entry name" value="LRR_SD22"/>
    <property type="match status" value="6"/>
</dbReference>
<dbReference type="SUPFAM" id="SSF52047">
    <property type="entry name" value="RNI-like"/>
    <property type="match status" value="1"/>
</dbReference>
<feature type="chain" id="PRO_5036029844" description="LRRCT domain-containing protein" evidence="3">
    <location>
        <begin position="20"/>
        <end position="584"/>
    </location>
</feature>
<dbReference type="AlphaFoldDB" id="A0A1Y1L5P7"/>
<keyword evidence="3" id="KW-0732">Signal</keyword>
<reference evidence="5 6" key="2">
    <citation type="journal article" date="2018" name="Elife">
        <title>Firefly genomes illuminate parallel origins of bioluminescence in beetles.</title>
        <authorList>
            <person name="Fallon T.R."/>
            <person name="Lower S.E."/>
            <person name="Chang C.H."/>
            <person name="Bessho-Uehara M."/>
            <person name="Martin G.J."/>
            <person name="Bewick A.J."/>
            <person name="Behringer M."/>
            <person name="Debat H.J."/>
            <person name="Wong I."/>
            <person name="Day J.C."/>
            <person name="Suvorov A."/>
            <person name="Silva C.J."/>
            <person name="Stanger-Hall K.F."/>
            <person name="Hall D.W."/>
            <person name="Schmitz R.J."/>
            <person name="Nelson D.R."/>
            <person name="Lewis S.M."/>
            <person name="Shigenobu S."/>
            <person name="Bybee S.M."/>
            <person name="Larracuente A.M."/>
            <person name="Oba Y."/>
            <person name="Weng J.K."/>
        </authorList>
    </citation>
    <scope>NUCLEOTIDE SEQUENCE [LARGE SCALE GENOMIC DNA]</scope>
    <source>
        <strain evidence="5">1611_PpyrPB1</strain>
        <tissue evidence="5">Whole body</tissue>
    </source>
</reference>
<evidence type="ECO:0000313" key="4">
    <source>
        <dbReference type="EMBL" id="JAV67700.1"/>
    </source>
</evidence>
<reference evidence="5" key="3">
    <citation type="submission" date="2019-08" db="EMBL/GenBank/DDBJ databases">
        <authorList>
            <consortium name="Photinus pyralis genome working group"/>
            <person name="Fallon T.R."/>
            <person name="Sander Lower S.E."/>
            <person name="Weng J.-K."/>
        </authorList>
    </citation>
    <scope>NUCLEOTIDE SEQUENCE</scope>
    <source>
        <strain evidence="5">1611_PpyrPB1</strain>
        <tissue evidence="5">Whole body</tissue>
    </source>
</reference>
<dbReference type="InParanoid" id="A0A1Y1L5P7"/>
<name>A0A1Y1L5P7_PHOPY</name>
<evidence type="ECO:0000256" key="1">
    <source>
        <dbReference type="ARBA" id="ARBA00022614"/>
    </source>
</evidence>
<evidence type="ECO:0000313" key="6">
    <source>
        <dbReference type="Proteomes" id="UP000327044"/>
    </source>
</evidence>
<dbReference type="Pfam" id="PF13855">
    <property type="entry name" value="LRR_8"/>
    <property type="match status" value="3"/>
</dbReference>
<proteinExistence type="predicted"/>
<dbReference type="FunFam" id="3.80.10.10:FF:001164">
    <property type="entry name" value="GH01279p"/>
    <property type="match status" value="2"/>
</dbReference>
<dbReference type="InterPro" id="IPR003591">
    <property type="entry name" value="Leu-rich_rpt_typical-subtyp"/>
</dbReference>
<dbReference type="PANTHER" id="PTHR45712">
    <property type="entry name" value="AGAP008170-PA"/>
    <property type="match status" value="1"/>
</dbReference>
<feature type="signal peptide" evidence="3">
    <location>
        <begin position="1"/>
        <end position="19"/>
    </location>
</feature>
<keyword evidence="6" id="KW-1185">Reference proteome</keyword>
<keyword evidence="2" id="KW-0677">Repeat</keyword>